<keyword evidence="2" id="KW-0808">Transferase</keyword>
<dbReference type="Gene3D" id="3.40.50.150">
    <property type="entry name" value="Vaccinia Virus protein VP39"/>
    <property type="match status" value="1"/>
</dbReference>
<evidence type="ECO:0000313" key="2">
    <source>
        <dbReference type="EMBL" id="MFD1216321.1"/>
    </source>
</evidence>
<evidence type="ECO:0000259" key="1">
    <source>
        <dbReference type="Pfam" id="PF13847"/>
    </source>
</evidence>
<dbReference type="GO" id="GO:0032259">
    <property type="term" value="P:methylation"/>
    <property type="evidence" value="ECO:0007669"/>
    <property type="project" value="UniProtKB-KW"/>
</dbReference>
<dbReference type="RefSeq" id="WP_230438424.1">
    <property type="nucleotide sequence ID" value="NZ_CP087715.1"/>
</dbReference>
<evidence type="ECO:0000313" key="3">
    <source>
        <dbReference type="Proteomes" id="UP001597264"/>
    </source>
</evidence>
<protein>
    <submittedName>
        <fullName evidence="2">Methyltransferase domain-containing protein</fullName>
    </submittedName>
</protein>
<gene>
    <name evidence="2" type="ORF">ACFQ2X_06900</name>
</gene>
<dbReference type="PANTHER" id="PTHR44068:SF11">
    <property type="entry name" value="GERANYL DIPHOSPHATE 2-C-METHYLTRANSFERASE"/>
    <property type="match status" value="1"/>
</dbReference>
<feature type="domain" description="Methyltransferase" evidence="1">
    <location>
        <begin position="13"/>
        <end position="124"/>
    </location>
</feature>
<keyword evidence="2" id="KW-0489">Methyltransferase</keyword>
<comment type="caution">
    <text evidence="2">The sequence shown here is derived from an EMBL/GenBank/DDBJ whole genome shotgun (WGS) entry which is preliminary data.</text>
</comment>
<dbReference type="EMBL" id="JBHTLR010000007">
    <property type="protein sequence ID" value="MFD1216321.1"/>
    <property type="molecule type" value="Genomic_DNA"/>
</dbReference>
<keyword evidence="3" id="KW-1185">Reference proteome</keyword>
<sequence length="262" mass="29638">MITVDPALLNLQPGQRVLDLGCGEGRHAIHLSLSDEVEVFGFDLSEQDIRTAQERAAPFFDSEENAGHLLLGVGDALNLPFSADSFDVVICSEVLEHIEDYCGVLTEINRVLKPGGVFAATVPAFFPEWICWKLSDAYHEVEGGHIRIFREKQLRADIEKTGYRFFARHKAHALHAPYWWLKCLFWGRDDNRVVTAYHRFLVWDLMDRPRLTRWLEAFLNPVLGKSIALYFVKPVESESGVEARLPGSAESDNLLAKNEEAA</sequence>
<dbReference type="SUPFAM" id="SSF53335">
    <property type="entry name" value="S-adenosyl-L-methionine-dependent methyltransferases"/>
    <property type="match status" value="1"/>
</dbReference>
<organism evidence="2 3">
    <name type="scientific">Microbulbifer celer</name>
    <dbReference type="NCBI Taxonomy" id="435905"/>
    <lineage>
        <taxon>Bacteria</taxon>
        <taxon>Pseudomonadati</taxon>
        <taxon>Pseudomonadota</taxon>
        <taxon>Gammaproteobacteria</taxon>
        <taxon>Cellvibrionales</taxon>
        <taxon>Microbulbiferaceae</taxon>
        <taxon>Microbulbifer</taxon>
    </lineage>
</organism>
<dbReference type="PANTHER" id="PTHR44068">
    <property type="entry name" value="ZGC:194242"/>
    <property type="match status" value="1"/>
</dbReference>
<dbReference type="GO" id="GO:0008168">
    <property type="term" value="F:methyltransferase activity"/>
    <property type="evidence" value="ECO:0007669"/>
    <property type="project" value="UniProtKB-KW"/>
</dbReference>
<dbReference type="InterPro" id="IPR025714">
    <property type="entry name" value="Methyltranfer_dom"/>
</dbReference>
<dbReference type="InterPro" id="IPR050447">
    <property type="entry name" value="Erg6_SMT_methyltransf"/>
</dbReference>
<dbReference type="CDD" id="cd02440">
    <property type="entry name" value="AdoMet_MTases"/>
    <property type="match status" value="1"/>
</dbReference>
<proteinExistence type="predicted"/>
<dbReference type="Proteomes" id="UP001597264">
    <property type="component" value="Unassembled WGS sequence"/>
</dbReference>
<reference evidence="3" key="1">
    <citation type="journal article" date="2019" name="Int. J. Syst. Evol. Microbiol.">
        <title>The Global Catalogue of Microorganisms (GCM) 10K type strain sequencing project: providing services to taxonomists for standard genome sequencing and annotation.</title>
        <authorList>
            <consortium name="The Broad Institute Genomics Platform"/>
            <consortium name="The Broad Institute Genome Sequencing Center for Infectious Disease"/>
            <person name="Wu L."/>
            <person name="Ma J."/>
        </authorList>
    </citation>
    <scope>NUCLEOTIDE SEQUENCE [LARGE SCALE GENOMIC DNA]</scope>
    <source>
        <strain evidence="3">CCUG 54356</strain>
    </source>
</reference>
<dbReference type="Pfam" id="PF13847">
    <property type="entry name" value="Methyltransf_31"/>
    <property type="match status" value="1"/>
</dbReference>
<dbReference type="InterPro" id="IPR029063">
    <property type="entry name" value="SAM-dependent_MTases_sf"/>
</dbReference>
<name>A0ABW3U7E9_9GAMM</name>
<accession>A0ABW3U7E9</accession>